<dbReference type="EMBL" id="LASV01000092">
    <property type="protein sequence ID" value="KKA23654.1"/>
    <property type="molecule type" value="Genomic_DNA"/>
</dbReference>
<protein>
    <submittedName>
        <fullName evidence="2">Uncharacterized protein</fullName>
    </submittedName>
</protein>
<feature type="transmembrane region" description="Helical" evidence="1">
    <location>
        <begin position="62"/>
        <end position="82"/>
    </location>
</feature>
<dbReference type="Proteomes" id="UP000053958">
    <property type="component" value="Unassembled WGS sequence"/>
</dbReference>
<dbReference type="RefSeq" id="XP_013330266.1">
    <property type="nucleotide sequence ID" value="XM_013474812.1"/>
</dbReference>
<keyword evidence="3" id="KW-1185">Reference proteome</keyword>
<organism evidence="2 3">
    <name type="scientific">Rasamsonia emersonii (strain ATCC 16479 / CBS 393.64 / IMI 116815)</name>
    <dbReference type="NCBI Taxonomy" id="1408163"/>
    <lineage>
        <taxon>Eukaryota</taxon>
        <taxon>Fungi</taxon>
        <taxon>Dikarya</taxon>
        <taxon>Ascomycota</taxon>
        <taxon>Pezizomycotina</taxon>
        <taxon>Eurotiomycetes</taxon>
        <taxon>Eurotiomycetidae</taxon>
        <taxon>Eurotiales</taxon>
        <taxon>Trichocomaceae</taxon>
        <taxon>Rasamsonia</taxon>
    </lineage>
</organism>
<evidence type="ECO:0000313" key="3">
    <source>
        <dbReference type="Proteomes" id="UP000053958"/>
    </source>
</evidence>
<evidence type="ECO:0000256" key="1">
    <source>
        <dbReference type="SAM" id="Phobius"/>
    </source>
</evidence>
<gene>
    <name evidence="2" type="ORF">T310_2332</name>
</gene>
<proteinExistence type="predicted"/>
<keyword evidence="1" id="KW-1133">Transmembrane helix</keyword>
<reference evidence="2 3" key="1">
    <citation type="submission" date="2015-04" db="EMBL/GenBank/DDBJ databases">
        <authorList>
            <person name="Heijne W.H."/>
            <person name="Fedorova N.D."/>
            <person name="Nierman W.C."/>
            <person name="Vollebregt A.W."/>
            <person name="Zhao Z."/>
            <person name="Wu L."/>
            <person name="Kumar M."/>
            <person name="Stam H."/>
            <person name="van den Berg M.A."/>
            <person name="Pel H.J."/>
        </authorList>
    </citation>
    <scope>NUCLEOTIDE SEQUENCE [LARGE SCALE GENOMIC DNA]</scope>
    <source>
        <strain evidence="2 3">CBS 393.64</strain>
    </source>
</reference>
<sequence>MKVSFLFSDCSYYNTRERGREADSQLSEESQESQDYSILFYSILLFIRSLRRQTGKYLPKYNSTVVIVIVIVMHLTDLTAVLRNYEVSTYSVLVFD</sequence>
<keyword evidence="1" id="KW-0472">Membrane</keyword>
<name>A0A0F4YZJ9_RASE3</name>
<comment type="caution">
    <text evidence="2">The sequence shown here is derived from an EMBL/GenBank/DDBJ whole genome shotgun (WGS) entry which is preliminary data.</text>
</comment>
<keyword evidence="1" id="KW-0812">Transmembrane</keyword>
<accession>A0A0F4YZJ9</accession>
<dbReference type="AlphaFoldDB" id="A0A0F4YZJ9"/>
<evidence type="ECO:0000313" key="2">
    <source>
        <dbReference type="EMBL" id="KKA23654.1"/>
    </source>
</evidence>
<dbReference type="GeneID" id="25314683"/>